<feature type="domain" description="Histidine kinase" evidence="12">
    <location>
        <begin position="192"/>
        <end position="417"/>
    </location>
</feature>
<keyword evidence="4" id="KW-0808">Transferase</keyword>
<evidence type="ECO:0000256" key="11">
    <source>
        <dbReference type="PROSITE-ProRule" id="PRU00169"/>
    </source>
</evidence>
<proteinExistence type="predicted"/>
<dbReference type="SUPFAM" id="SSF55874">
    <property type="entry name" value="ATPase domain of HSP90 chaperone/DNA topoisomerase II/histidine kinase"/>
    <property type="match status" value="1"/>
</dbReference>
<sequence length="713" mass="78428">MSDQRPPLTHSIPESDLLYEISISIGQSLNLDEMLTESLRKMLRVLNCVSGCVLQYTQSADNDDREASSLQWRYSLALPRTLTRQCDFQQLIDWLELPDRDTELPRLARRLPARLPDPASDGEDYVFDLPNFGILLLRRRGNGFTHSLLMSLAGLMEKLANAARACLYESELQYQIDQANAASRAKSQFLANMSHEIRTPMNGVLGMLDLLAETSLQTDQRQYIDLARNSADHLLEIVNMVLDLSKIEADKFELRPQNCDVRALIGQIVQAHTPRAMTRGVRLYCTLDPQLPGSLVVDPVRLQQIIDNLLSNALKFTDEGHVELQVAMAGASGPGTDGMLPIAFTVLDTGVGISPHRQRHVFDSFEQASNANDRPFEGTGLGLAITRQLTELMGGQISMTSEEGKGTVMRVDLFLGSGPAPMAEKSVTAGTNVRRVLTIDDDVRDGALARTLFETLGVEAVIVPDIAEAVSQNEKASACASAFDLILMDARLSAMAHDDAALGPIHALQAAGTPLRLVTDTLGAEAAHQADRLGVPQPMSKPLSIRTIRTLLQTLDPAPAQPTHSVRNRDQRLAGLHVLLAEDNSVNRIMAEKLLEKNAMSFQTAANGEEVVARFHETHFDVILMDIMMPGMDGVEAARHIRDQEKRYRRAPTPIVAVTANAIQSDQAQYAAAGMEGYVTKPLNADRLKAEIDRVRQRALDWPINEEPPNGQQ</sequence>
<feature type="modified residue" description="4-aspartylphosphate" evidence="11">
    <location>
        <position position="626"/>
    </location>
</feature>
<dbReference type="PRINTS" id="PR00344">
    <property type="entry name" value="BCTRLSENSOR"/>
</dbReference>
<dbReference type="InterPro" id="IPR036890">
    <property type="entry name" value="HATPase_C_sf"/>
</dbReference>
<evidence type="ECO:0000256" key="8">
    <source>
        <dbReference type="ARBA" id="ARBA00023012"/>
    </source>
</evidence>
<dbReference type="Pfam" id="PF00072">
    <property type="entry name" value="Response_reg"/>
    <property type="match status" value="1"/>
</dbReference>
<keyword evidence="5" id="KW-0547">Nucleotide-binding</keyword>
<evidence type="ECO:0000256" key="3">
    <source>
        <dbReference type="ARBA" id="ARBA00022553"/>
    </source>
</evidence>
<dbReference type="PROSITE" id="PS50110">
    <property type="entry name" value="RESPONSE_REGULATORY"/>
    <property type="match status" value="2"/>
</dbReference>
<feature type="domain" description="Response regulatory" evidence="13">
    <location>
        <begin position="435"/>
        <end position="556"/>
    </location>
</feature>
<evidence type="ECO:0000256" key="10">
    <source>
        <dbReference type="ARBA" id="ARBA00068150"/>
    </source>
</evidence>
<evidence type="ECO:0000259" key="13">
    <source>
        <dbReference type="PROSITE" id="PS50110"/>
    </source>
</evidence>
<dbReference type="RefSeq" id="WP_130502600.1">
    <property type="nucleotide sequence ID" value="NZ_SHLI01000001.1"/>
</dbReference>
<dbReference type="InterPro" id="IPR004358">
    <property type="entry name" value="Sig_transdc_His_kin-like_C"/>
</dbReference>
<dbReference type="InterPro" id="IPR003661">
    <property type="entry name" value="HisK_dim/P_dom"/>
</dbReference>
<dbReference type="InterPro" id="IPR003594">
    <property type="entry name" value="HATPase_dom"/>
</dbReference>
<dbReference type="SUPFAM" id="SSF52172">
    <property type="entry name" value="CheY-like"/>
    <property type="match status" value="2"/>
</dbReference>
<dbReference type="AlphaFoldDB" id="A0A4Q8CZ30"/>
<evidence type="ECO:0000313" key="14">
    <source>
        <dbReference type="EMBL" id="RZU98268.1"/>
    </source>
</evidence>
<dbReference type="FunFam" id="3.30.565.10:FF:000010">
    <property type="entry name" value="Sensor histidine kinase RcsC"/>
    <property type="match status" value="1"/>
</dbReference>
<reference evidence="14 15" key="1">
    <citation type="submission" date="2019-02" db="EMBL/GenBank/DDBJ databases">
        <title>Genomic Encyclopedia of Type Strains, Phase IV (KMG-IV): sequencing the most valuable type-strain genomes for metagenomic binning, comparative biology and taxonomic classification.</title>
        <authorList>
            <person name="Goeker M."/>
        </authorList>
    </citation>
    <scope>NUCLEOTIDE SEQUENCE [LARGE SCALE GENOMIC DNA]</scope>
    <source>
        <strain evidence="14 15">DSM 21056</strain>
    </source>
</reference>
<evidence type="ECO:0000256" key="2">
    <source>
        <dbReference type="ARBA" id="ARBA00012438"/>
    </source>
</evidence>
<dbReference type="Proteomes" id="UP000292298">
    <property type="component" value="Unassembled WGS sequence"/>
</dbReference>
<dbReference type="EC" id="2.7.13.3" evidence="2"/>
<name>A0A4Q8CZ30_9GAMM</name>
<dbReference type="Gene3D" id="3.30.565.10">
    <property type="entry name" value="Histidine kinase-like ATPase, C-terminal domain"/>
    <property type="match status" value="1"/>
</dbReference>
<accession>A0A4Q8CZ30</accession>
<comment type="subunit">
    <text evidence="9">At low DSF concentrations, interacts with RpfF.</text>
</comment>
<evidence type="ECO:0000313" key="15">
    <source>
        <dbReference type="Proteomes" id="UP000292298"/>
    </source>
</evidence>
<dbReference type="OrthoDB" id="5563233at2"/>
<dbReference type="CDD" id="cd17546">
    <property type="entry name" value="REC_hyHK_CKI1_RcsC-like"/>
    <property type="match status" value="1"/>
</dbReference>
<feature type="domain" description="Response regulatory" evidence="13">
    <location>
        <begin position="577"/>
        <end position="696"/>
    </location>
</feature>
<evidence type="ECO:0000256" key="7">
    <source>
        <dbReference type="ARBA" id="ARBA00022840"/>
    </source>
</evidence>
<dbReference type="EMBL" id="SHLI01000001">
    <property type="protein sequence ID" value="RZU98268.1"/>
    <property type="molecule type" value="Genomic_DNA"/>
</dbReference>
<dbReference type="GO" id="GO:0005524">
    <property type="term" value="F:ATP binding"/>
    <property type="evidence" value="ECO:0007669"/>
    <property type="project" value="UniProtKB-KW"/>
</dbReference>
<evidence type="ECO:0000256" key="6">
    <source>
        <dbReference type="ARBA" id="ARBA00022777"/>
    </source>
</evidence>
<dbReference type="InterPro" id="IPR001789">
    <property type="entry name" value="Sig_transdc_resp-reg_receiver"/>
</dbReference>
<dbReference type="PANTHER" id="PTHR45339">
    <property type="entry name" value="HYBRID SIGNAL TRANSDUCTION HISTIDINE KINASE J"/>
    <property type="match status" value="1"/>
</dbReference>
<dbReference type="PROSITE" id="PS50109">
    <property type="entry name" value="HIS_KIN"/>
    <property type="match status" value="1"/>
</dbReference>
<protein>
    <recommendedName>
        <fullName evidence="10">Sensory/regulatory protein RpfC</fullName>
        <ecNumber evidence="2">2.7.13.3</ecNumber>
    </recommendedName>
</protein>
<dbReference type="FunFam" id="1.10.287.130:FF:000002">
    <property type="entry name" value="Two-component osmosensing histidine kinase"/>
    <property type="match status" value="1"/>
</dbReference>
<dbReference type="Gene3D" id="3.40.50.2300">
    <property type="match status" value="2"/>
</dbReference>
<dbReference type="CDD" id="cd16922">
    <property type="entry name" value="HATPase_EvgS-ArcB-TorS-like"/>
    <property type="match status" value="1"/>
</dbReference>
<dbReference type="CDD" id="cd00082">
    <property type="entry name" value="HisKA"/>
    <property type="match status" value="1"/>
</dbReference>
<organism evidence="14 15">
    <name type="scientific">Spiribacter vilamensis</name>
    <dbReference type="NCBI Taxonomy" id="531306"/>
    <lineage>
        <taxon>Bacteria</taxon>
        <taxon>Pseudomonadati</taxon>
        <taxon>Pseudomonadota</taxon>
        <taxon>Gammaproteobacteria</taxon>
        <taxon>Chromatiales</taxon>
        <taxon>Ectothiorhodospiraceae</taxon>
        <taxon>Spiribacter</taxon>
    </lineage>
</organism>
<dbReference type="InterPro" id="IPR005467">
    <property type="entry name" value="His_kinase_dom"/>
</dbReference>
<keyword evidence="15" id="KW-1185">Reference proteome</keyword>
<evidence type="ECO:0000256" key="4">
    <source>
        <dbReference type="ARBA" id="ARBA00022679"/>
    </source>
</evidence>
<dbReference type="GO" id="GO:0000155">
    <property type="term" value="F:phosphorelay sensor kinase activity"/>
    <property type="evidence" value="ECO:0007669"/>
    <property type="project" value="InterPro"/>
</dbReference>
<dbReference type="SMART" id="SM00448">
    <property type="entry name" value="REC"/>
    <property type="match status" value="1"/>
</dbReference>
<feature type="modified residue" description="4-aspartylphosphate" evidence="11">
    <location>
        <position position="489"/>
    </location>
</feature>
<dbReference type="SMART" id="SM00387">
    <property type="entry name" value="HATPase_c"/>
    <property type="match status" value="1"/>
</dbReference>
<dbReference type="SUPFAM" id="SSF47384">
    <property type="entry name" value="Homodimeric domain of signal transducing histidine kinase"/>
    <property type="match status" value="1"/>
</dbReference>
<dbReference type="Gene3D" id="1.10.287.130">
    <property type="match status" value="1"/>
</dbReference>
<dbReference type="InterPro" id="IPR036097">
    <property type="entry name" value="HisK_dim/P_sf"/>
</dbReference>
<keyword evidence="8" id="KW-0902">Two-component regulatory system</keyword>
<keyword evidence="7" id="KW-0067">ATP-binding</keyword>
<evidence type="ECO:0000256" key="9">
    <source>
        <dbReference type="ARBA" id="ARBA00064003"/>
    </source>
</evidence>
<dbReference type="Pfam" id="PF02518">
    <property type="entry name" value="HATPase_c"/>
    <property type="match status" value="1"/>
</dbReference>
<evidence type="ECO:0000256" key="1">
    <source>
        <dbReference type="ARBA" id="ARBA00000085"/>
    </source>
</evidence>
<evidence type="ECO:0000256" key="5">
    <source>
        <dbReference type="ARBA" id="ARBA00022741"/>
    </source>
</evidence>
<dbReference type="InterPro" id="IPR011006">
    <property type="entry name" value="CheY-like_superfamily"/>
</dbReference>
<evidence type="ECO:0000259" key="12">
    <source>
        <dbReference type="PROSITE" id="PS50109"/>
    </source>
</evidence>
<dbReference type="SMART" id="SM00388">
    <property type="entry name" value="HisKA"/>
    <property type="match status" value="1"/>
</dbReference>
<keyword evidence="3 11" id="KW-0597">Phosphoprotein</keyword>
<comment type="catalytic activity">
    <reaction evidence="1">
        <text>ATP + protein L-histidine = ADP + protein N-phospho-L-histidine.</text>
        <dbReference type="EC" id="2.7.13.3"/>
    </reaction>
</comment>
<dbReference type="Pfam" id="PF00512">
    <property type="entry name" value="HisKA"/>
    <property type="match status" value="1"/>
</dbReference>
<keyword evidence="6 14" id="KW-0418">Kinase</keyword>
<dbReference type="PANTHER" id="PTHR45339:SF1">
    <property type="entry name" value="HYBRID SIGNAL TRANSDUCTION HISTIDINE KINASE J"/>
    <property type="match status" value="1"/>
</dbReference>
<gene>
    <name evidence="14" type="ORF">EV698_0512</name>
</gene>
<comment type="caution">
    <text evidence="14">The sequence shown here is derived from an EMBL/GenBank/DDBJ whole genome shotgun (WGS) entry which is preliminary data.</text>
</comment>